<protein>
    <submittedName>
        <fullName evidence="1">Uncharacterized protein</fullName>
    </submittedName>
</protein>
<comment type="caution">
    <text evidence="1">The sequence shown here is derived from an EMBL/GenBank/DDBJ whole genome shotgun (WGS) entry which is preliminary data.</text>
</comment>
<organism evidence="1 2">
    <name type="scientific">Canavalia gladiata</name>
    <name type="common">Sword bean</name>
    <name type="synonym">Dolichos gladiatus</name>
    <dbReference type="NCBI Taxonomy" id="3824"/>
    <lineage>
        <taxon>Eukaryota</taxon>
        <taxon>Viridiplantae</taxon>
        <taxon>Streptophyta</taxon>
        <taxon>Embryophyta</taxon>
        <taxon>Tracheophyta</taxon>
        <taxon>Spermatophyta</taxon>
        <taxon>Magnoliopsida</taxon>
        <taxon>eudicotyledons</taxon>
        <taxon>Gunneridae</taxon>
        <taxon>Pentapetalae</taxon>
        <taxon>rosids</taxon>
        <taxon>fabids</taxon>
        <taxon>Fabales</taxon>
        <taxon>Fabaceae</taxon>
        <taxon>Papilionoideae</taxon>
        <taxon>50 kb inversion clade</taxon>
        <taxon>NPAAA clade</taxon>
        <taxon>indigoferoid/millettioid clade</taxon>
        <taxon>Phaseoleae</taxon>
        <taxon>Canavalia</taxon>
    </lineage>
</organism>
<dbReference type="EMBL" id="JAYMYQ010000005">
    <property type="protein sequence ID" value="KAK7329296.1"/>
    <property type="molecule type" value="Genomic_DNA"/>
</dbReference>
<gene>
    <name evidence="1" type="ORF">VNO77_23451</name>
</gene>
<dbReference type="Proteomes" id="UP001367508">
    <property type="component" value="Unassembled WGS sequence"/>
</dbReference>
<dbReference type="AlphaFoldDB" id="A0AAN9L591"/>
<proteinExistence type="predicted"/>
<sequence length="69" mass="7825">MPRLSLATHPWNTMQCRTLLDGLGVVFEAYGLQVELKATALLILEVLLSCMPLKQVRYELLGKKPLDRE</sequence>
<name>A0AAN9L591_CANGL</name>
<evidence type="ECO:0000313" key="2">
    <source>
        <dbReference type="Proteomes" id="UP001367508"/>
    </source>
</evidence>
<evidence type="ECO:0000313" key="1">
    <source>
        <dbReference type="EMBL" id="KAK7329296.1"/>
    </source>
</evidence>
<accession>A0AAN9L591</accession>
<keyword evidence="2" id="KW-1185">Reference proteome</keyword>
<reference evidence="1 2" key="1">
    <citation type="submission" date="2024-01" db="EMBL/GenBank/DDBJ databases">
        <title>The genomes of 5 underutilized Papilionoideae crops provide insights into root nodulation and disease resistanc.</title>
        <authorList>
            <person name="Jiang F."/>
        </authorList>
    </citation>
    <scope>NUCLEOTIDE SEQUENCE [LARGE SCALE GENOMIC DNA]</scope>
    <source>
        <strain evidence="1">LVBAO_FW01</strain>
        <tissue evidence="1">Leaves</tissue>
    </source>
</reference>